<reference evidence="15" key="2">
    <citation type="submission" date="2023-02" db="EMBL/GenBank/DDBJ databases">
        <authorList>
            <person name="Swenson N.G."/>
            <person name="Wegrzyn J.L."/>
            <person name="Mcevoy S.L."/>
        </authorList>
    </citation>
    <scope>NUCLEOTIDE SEQUENCE</scope>
    <source>
        <strain evidence="15">91603</strain>
        <tissue evidence="15">Leaf</tissue>
    </source>
</reference>
<dbReference type="InterPro" id="IPR050665">
    <property type="entry name" value="Cytochrome_P450_Monooxygen"/>
</dbReference>
<reference evidence="15" key="1">
    <citation type="journal article" date="2022" name="Plant J.">
        <title>Strategies of tolerance reflected in two North American maple genomes.</title>
        <authorList>
            <person name="McEvoy S.L."/>
            <person name="Sezen U.U."/>
            <person name="Trouern-Trend A."/>
            <person name="McMahon S.M."/>
            <person name="Schaberg P.G."/>
            <person name="Yang J."/>
            <person name="Wegrzyn J.L."/>
            <person name="Swenson N.G."/>
        </authorList>
    </citation>
    <scope>NUCLEOTIDE SEQUENCE</scope>
    <source>
        <strain evidence="15">91603</strain>
    </source>
</reference>
<dbReference type="PANTHER" id="PTHR24282">
    <property type="entry name" value="CYTOCHROME P450 FAMILY MEMBER"/>
    <property type="match status" value="1"/>
</dbReference>
<dbReference type="PROSITE" id="PS00086">
    <property type="entry name" value="CYTOCHROME_P450"/>
    <property type="match status" value="1"/>
</dbReference>
<dbReference type="GO" id="GO:0020037">
    <property type="term" value="F:heme binding"/>
    <property type="evidence" value="ECO:0007669"/>
    <property type="project" value="InterPro"/>
</dbReference>
<dbReference type="GO" id="GO:0016705">
    <property type="term" value="F:oxidoreductase activity, acting on paired donors, with incorporation or reduction of molecular oxygen"/>
    <property type="evidence" value="ECO:0007669"/>
    <property type="project" value="InterPro"/>
</dbReference>
<dbReference type="InterPro" id="IPR001128">
    <property type="entry name" value="Cyt_P450"/>
</dbReference>
<dbReference type="Gene3D" id="1.10.630.10">
    <property type="entry name" value="Cytochrome P450"/>
    <property type="match status" value="1"/>
</dbReference>
<proteinExistence type="inferred from homology"/>
<keyword evidence="10 13" id="KW-0503">Monooxygenase</keyword>
<dbReference type="AlphaFoldDB" id="A0AAD5NX71"/>
<dbReference type="GO" id="GO:0005506">
    <property type="term" value="F:iron ion binding"/>
    <property type="evidence" value="ECO:0007669"/>
    <property type="project" value="InterPro"/>
</dbReference>
<dbReference type="PRINTS" id="PR00385">
    <property type="entry name" value="P450"/>
</dbReference>
<evidence type="ECO:0000256" key="5">
    <source>
        <dbReference type="ARBA" id="ARBA00022692"/>
    </source>
</evidence>
<protein>
    <recommendedName>
        <fullName evidence="17">Cytochrome P450</fullName>
    </recommendedName>
</protein>
<dbReference type="GO" id="GO:0016020">
    <property type="term" value="C:membrane"/>
    <property type="evidence" value="ECO:0007669"/>
    <property type="project" value="UniProtKB-SubCell"/>
</dbReference>
<comment type="subcellular location">
    <subcellularLocation>
        <location evidence="2">Membrane</location>
        <topology evidence="2">Single-pass membrane protein</topology>
    </subcellularLocation>
</comment>
<dbReference type="InterPro" id="IPR002401">
    <property type="entry name" value="Cyt_P450_E_grp-I"/>
</dbReference>
<evidence type="ECO:0000256" key="4">
    <source>
        <dbReference type="ARBA" id="ARBA00022617"/>
    </source>
</evidence>
<keyword evidence="8 13" id="KW-0560">Oxidoreductase</keyword>
<comment type="similarity">
    <text evidence="3 13">Belongs to the cytochrome P450 family.</text>
</comment>
<comment type="caution">
    <text evidence="15">The sequence shown here is derived from an EMBL/GenBank/DDBJ whole genome shotgun (WGS) entry which is preliminary data.</text>
</comment>
<evidence type="ECO:0000256" key="11">
    <source>
        <dbReference type="ARBA" id="ARBA00023136"/>
    </source>
</evidence>
<dbReference type="Proteomes" id="UP001064489">
    <property type="component" value="Chromosome 3"/>
</dbReference>
<organism evidence="15 16">
    <name type="scientific">Acer negundo</name>
    <name type="common">Box elder</name>
    <dbReference type="NCBI Taxonomy" id="4023"/>
    <lineage>
        <taxon>Eukaryota</taxon>
        <taxon>Viridiplantae</taxon>
        <taxon>Streptophyta</taxon>
        <taxon>Embryophyta</taxon>
        <taxon>Tracheophyta</taxon>
        <taxon>Spermatophyta</taxon>
        <taxon>Magnoliopsida</taxon>
        <taxon>eudicotyledons</taxon>
        <taxon>Gunneridae</taxon>
        <taxon>Pentapetalae</taxon>
        <taxon>rosids</taxon>
        <taxon>malvids</taxon>
        <taxon>Sapindales</taxon>
        <taxon>Sapindaceae</taxon>
        <taxon>Hippocastanoideae</taxon>
        <taxon>Acereae</taxon>
        <taxon>Acer</taxon>
    </lineage>
</organism>
<sequence>MEITSTTAFLSSLVTIAIAWMLTRVVNWVWLKPKKLEKFLRQQGFSGNSYRLFHGDMKDMSEMRNQATISKPINLSDSYVHNIVPRILPFHHHINTIYGKKSFIWNGPIPSINIADPKMIREILMKNEIFQKPKSNSLVKLLLSGMVAYEGEKWFKVRKIANPAFHQHKLKDMFPSIYWSCNEMISKWKILVSKENHHELDVWPYIQTFTADVISRTAFGSSYEDGRKIFELIRQQINNMTESIQFAFIPGWRFLPTATNRRMRSNYNETRALIKGIIHKKEEAIKLGEASADDDLLGMLIKSNNREIEEHGKKENGMSVEEVIEECKLFYLAGQETTGSLLIWTMVLLCMHPRWQELAREEVFQVFGNDKPKFDDLNHLKVVNKILHEALRLYSPATILTRTCYKEIKLREINIRPGILLSLPIIMVHHDHEYWGDDADEFNPDRFSEGVSKASKNNEVSFFPFGWGPRICIGQNFALMEAKLALTMILQNFSFELSPAYVHAPTRGVTVQPQYDIIDELVREAIDASQEETPLERVLGHRLQTDEEASNLIQDLWRDPWSYVSTRKEEKQALGVTAVQAARGTTGGPCCAKGLTCTAMHAARYAWCTNGGPSSIEPLPITAAHAAYGTHGGPS</sequence>
<dbReference type="InterPro" id="IPR017972">
    <property type="entry name" value="Cyt_P450_CS"/>
</dbReference>
<dbReference type="FunFam" id="1.10.630.10:FF:000029">
    <property type="entry name" value="Cytochrome P450 734A1"/>
    <property type="match status" value="1"/>
</dbReference>
<dbReference type="GO" id="GO:0004497">
    <property type="term" value="F:monooxygenase activity"/>
    <property type="evidence" value="ECO:0007669"/>
    <property type="project" value="UniProtKB-KW"/>
</dbReference>
<keyword evidence="9 12" id="KW-0408">Iron</keyword>
<comment type="cofactor">
    <cofactor evidence="1 12">
        <name>heme</name>
        <dbReference type="ChEBI" id="CHEBI:30413"/>
    </cofactor>
</comment>
<dbReference type="InterPro" id="IPR036396">
    <property type="entry name" value="Cyt_P450_sf"/>
</dbReference>
<evidence type="ECO:0000256" key="1">
    <source>
        <dbReference type="ARBA" id="ARBA00001971"/>
    </source>
</evidence>
<keyword evidence="6 12" id="KW-0479">Metal-binding</keyword>
<dbReference type="SUPFAM" id="SSF48264">
    <property type="entry name" value="Cytochrome P450"/>
    <property type="match status" value="1"/>
</dbReference>
<evidence type="ECO:0000313" key="15">
    <source>
        <dbReference type="EMBL" id="KAI9186630.1"/>
    </source>
</evidence>
<evidence type="ECO:0000256" key="13">
    <source>
        <dbReference type="RuleBase" id="RU000461"/>
    </source>
</evidence>
<evidence type="ECO:0000256" key="7">
    <source>
        <dbReference type="ARBA" id="ARBA00022989"/>
    </source>
</evidence>
<dbReference type="Pfam" id="PF00067">
    <property type="entry name" value="p450"/>
    <property type="match status" value="1"/>
</dbReference>
<evidence type="ECO:0000256" key="12">
    <source>
        <dbReference type="PIRSR" id="PIRSR602401-1"/>
    </source>
</evidence>
<dbReference type="EMBL" id="JAJSOW010000100">
    <property type="protein sequence ID" value="KAI9186630.1"/>
    <property type="molecule type" value="Genomic_DNA"/>
</dbReference>
<evidence type="ECO:0000256" key="14">
    <source>
        <dbReference type="SAM" id="Phobius"/>
    </source>
</evidence>
<evidence type="ECO:0000256" key="2">
    <source>
        <dbReference type="ARBA" id="ARBA00004167"/>
    </source>
</evidence>
<evidence type="ECO:0000256" key="6">
    <source>
        <dbReference type="ARBA" id="ARBA00022723"/>
    </source>
</evidence>
<accession>A0AAD5NX71</accession>
<feature type="transmembrane region" description="Helical" evidence="14">
    <location>
        <begin position="6"/>
        <end position="31"/>
    </location>
</feature>
<evidence type="ECO:0000256" key="8">
    <source>
        <dbReference type="ARBA" id="ARBA00023002"/>
    </source>
</evidence>
<evidence type="ECO:0000313" key="16">
    <source>
        <dbReference type="Proteomes" id="UP001064489"/>
    </source>
</evidence>
<evidence type="ECO:0008006" key="17">
    <source>
        <dbReference type="Google" id="ProtNLM"/>
    </source>
</evidence>
<feature type="binding site" description="axial binding residue" evidence="12">
    <location>
        <position position="472"/>
    </location>
    <ligand>
        <name>heme</name>
        <dbReference type="ChEBI" id="CHEBI:30413"/>
    </ligand>
    <ligandPart>
        <name>Fe</name>
        <dbReference type="ChEBI" id="CHEBI:18248"/>
    </ligandPart>
</feature>
<evidence type="ECO:0000256" key="10">
    <source>
        <dbReference type="ARBA" id="ARBA00023033"/>
    </source>
</evidence>
<name>A0AAD5NX71_ACENE</name>
<keyword evidence="7 14" id="KW-1133">Transmembrane helix</keyword>
<keyword evidence="11 14" id="KW-0472">Membrane</keyword>
<dbReference type="PANTHER" id="PTHR24282:SF255">
    <property type="entry name" value="CYTOCHROME P450 72A11-RELATED"/>
    <property type="match status" value="1"/>
</dbReference>
<keyword evidence="4 12" id="KW-0349">Heme</keyword>
<gene>
    <name evidence="15" type="ORF">LWI28_019199</name>
</gene>
<keyword evidence="5 14" id="KW-0812">Transmembrane</keyword>
<keyword evidence="16" id="KW-1185">Reference proteome</keyword>
<dbReference type="PRINTS" id="PR00463">
    <property type="entry name" value="EP450I"/>
</dbReference>
<evidence type="ECO:0000256" key="9">
    <source>
        <dbReference type="ARBA" id="ARBA00023004"/>
    </source>
</evidence>
<evidence type="ECO:0000256" key="3">
    <source>
        <dbReference type="ARBA" id="ARBA00010617"/>
    </source>
</evidence>